<dbReference type="Pfam" id="PF14069">
    <property type="entry name" value="SpoVIF"/>
    <property type="match status" value="1"/>
</dbReference>
<dbReference type="OrthoDB" id="2660200at2"/>
<dbReference type="Proteomes" id="UP000295636">
    <property type="component" value="Unassembled WGS sequence"/>
</dbReference>
<dbReference type="InterPro" id="IPR025942">
    <property type="entry name" value="SpoVIF"/>
</dbReference>
<sequence>MGLRRDRTVANKNMPKDVLNVVKKKTGKTVNEKDIYKLASGVKPSTVQSDAQLKQLIKQVSSLVNVPVSESTMKELISAIKSSKMDASSVEQLMKMIKK</sequence>
<evidence type="ECO:0008006" key="3">
    <source>
        <dbReference type="Google" id="ProtNLM"/>
    </source>
</evidence>
<organism evidence="1 2">
    <name type="scientific">Paenibacillus piri</name>
    <dbReference type="NCBI Taxonomy" id="2547395"/>
    <lineage>
        <taxon>Bacteria</taxon>
        <taxon>Bacillati</taxon>
        <taxon>Bacillota</taxon>
        <taxon>Bacilli</taxon>
        <taxon>Bacillales</taxon>
        <taxon>Paenibacillaceae</taxon>
        <taxon>Paenibacillus</taxon>
    </lineage>
</organism>
<name>A0A4R5KV04_9BACL</name>
<gene>
    <name evidence="1" type="ORF">E1757_05585</name>
</gene>
<accession>A0A4R5KV04</accession>
<dbReference type="AlphaFoldDB" id="A0A4R5KV04"/>
<proteinExistence type="predicted"/>
<evidence type="ECO:0000313" key="1">
    <source>
        <dbReference type="EMBL" id="TDF99332.1"/>
    </source>
</evidence>
<dbReference type="EMBL" id="SMRT01000002">
    <property type="protein sequence ID" value="TDF99332.1"/>
    <property type="molecule type" value="Genomic_DNA"/>
</dbReference>
<keyword evidence="2" id="KW-1185">Reference proteome</keyword>
<comment type="caution">
    <text evidence="1">The sequence shown here is derived from an EMBL/GenBank/DDBJ whole genome shotgun (WGS) entry which is preliminary data.</text>
</comment>
<reference evidence="1 2" key="1">
    <citation type="submission" date="2019-03" db="EMBL/GenBank/DDBJ databases">
        <title>This is whole genome sequence of Paenibacillus sp MS74 strain.</title>
        <authorList>
            <person name="Trinh H.N."/>
        </authorList>
    </citation>
    <scope>NUCLEOTIDE SEQUENCE [LARGE SCALE GENOMIC DNA]</scope>
    <source>
        <strain evidence="1 2">MS74</strain>
    </source>
</reference>
<protein>
    <recommendedName>
        <fullName evidence="3">Stage VI sporulation protein F</fullName>
    </recommendedName>
</protein>
<evidence type="ECO:0000313" key="2">
    <source>
        <dbReference type="Proteomes" id="UP000295636"/>
    </source>
</evidence>